<dbReference type="Proteomes" id="UP000801492">
    <property type="component" value="Unassembled WGS sequence"/>
</dbReference>
<dbReference type="InterPro" id="IPR007111">
    <property type="entry name" value="NACHT_NTPase"/>
</dbReference>
<reference evidence="2" key="1">
    <citation type="submission" date="2019-08" db="EMBL/GenBank/DDBJ databases">
        <title>The genome of the North American firefly Photinus pyralis.</title>
        <authorList>
            <consortium name="Photinus pyralis genome working group"/>
            <person name="Fallon T.R."/>
            <person name="Sander Lower S.E."/>
            <person name="Weng J.-K."/>
        </authorList>
    </citation>
    <scope>NUCLEOTIDE SEQUENCE</scope>
    <source>
        <strain evidence="2">TRF0915ILg1</strain>
        <tissue evidence="2">Whole body</tissue>
    </source>
</reference>
<dbReference type="Gene3D" id="1.25.40.20">
    <property type="entry name" value="Ankyrin repeat-containing domain"/>
    <property type="match status" value="1"/>
</dbReference>
<evidence type="ECO:0000259" key="1">
    <source>
        <dbReference type="PROSITE" id="PS50837"/>
    </source>
</evidence>
<name>A0A8K0CHG2_IGNLU</name>
<organism evidence="2 3">
    <name type="scientific">Ignelater luminosus</name>
    <name type="common">Cucubano</name>
    <name type="synonym">Pyrophorus luminosus</name>
    <dbReference type="NCBI Taxonomy" id="2038154"/>
    <lineage>
        <taxon>Eukaryota</taxon>
        <taxon>Metazoa</taxon>
        <taxon>Ecdysozoa</taxon>
        <taxon>Arthropoda</taxon>
        <taxon>Hexapoda</taxon>
        <taxon>Insecta</taxon>
        <taxon>Pterygota</taxon>
        <taxon>Neoptera</taxon>
        <taxon>Endopterygota</taxon>
        <taxon>Coleoptera</taxon>
        <taxon>Polyphaga</taxon>
        <taxon>Elateriformia</taxon>
        <taxon>Elateroidea</taxon>
        <taxon>Elateridae</taxon>
        <taxon>Agrypninae</taxon>
        <taxon>Pyrophorini</taxon>
        <taxon>Ignelater</taxon>
    </lineage>
</organism>
<dbReference type="Pfam" id="PF05729">
    <property type="entry name" value="NACHT"/>
    <property type="match status" value="1"/>
</dbReference>
<dbReference type="PROSITE" id="PS50837">
    <property type="entry name" value="NACHT"/>
    <property type="match status" value="1"/>
</dbReference>
<comment type="caution">
    <text evidence="2">The sequence shown here is derived from an EMBL/GenBank/DDBJ whole genome shotgun (WGS) entry which is preliminary data.</text>
</comment>
<dbReference type="SUPFAM" id="SSF48403">
    <property type="entry name" value="Ankyrin repeat"/>
    <property type="match status" value="1"/>
</dbReference>
<accession>A0A8K0CHG2</accession>
<dbReference type="PANTHER" id="PTHR46312:SF2">
    <property type="entry name" value="NUCLEOTIDE-BINDING OLIGOMERIZATION DOMAIN-CONTAINING PROTEIN 2-LIKE"/>
    <property type="match status" value="1"/>
</dbReference>
<dbReference type="AlphaFoldDB" id="A0A8K0CHG2"/>
<dbReference type="InterPro" id="IPR027417">
    <property type="entry name" value="P-loop_NTPase"/>
</dbReference>
<dbReference type="InterPro" id="IPR036770">
    <property type="entry name" value="Ankyrin_rpt-contain_sf"/>
</dbReference>
<sequence length="1067" mass="125877">MWLATNINDINGFHHIILHKETNQNCKQTYLMNLKYQARSKDILEAQFLSKNGDFSIRTFIEKYINMKKEINNKLTNQSYIINHLLEVKDKKFIIFTNRSIPRQKPNQNKYKFLIATPENELHQLNFGGSIHGFDDITDLFELENDVKVEFMNNLFLFTKQVKSIVIYNAVEKEIRNIFKSINLPKADFKKISEGYMMIIFDWFLGRLGGNYILTKSFVLEILIQLLLEPYMCKIPKYEQSIIFKKNTLWNNIINDNLVIVLNDDAFAVHFLWAFIERKLESYCAKKENIELWKYEQNAIIRSIFRVPSDTIEMTRENVYEYLWKIKEIPLMIEISNEAEFDTILRILETFKDSMHRVFIINKSGEAIKSCNEVSIPVVTTLQDLSSVYQKEILNCQVRFQGGSHTELINLTDEDMFDIITVKDIIYTLEGKLNIGNEFKPFVNFFIERSISDVAIQGKVLENQDEYFFIVCQHVNEFQSYLAKHNIDIQYKCLTDINQSREMFEDRVIIVNISEINISTVKFLKSLHSLHTSVTVLFLKDSNLWIKPLDLFIQTKSIHLKIAVNDLINCILKNFVVSPLIICSDPGTGKSSLINHIRFKFPASKWIIKINAIEYISYYKQANFQQQTSSEYLRYFNHKESESDNILNTKIFEKYLYSKNIILLFDGFDEIALDYKERVSQMLKNLLRDGYFILITTRPIMKSYLEKTFDTCSVITLDLFTNNDQRKYLEYLFTQISENINNDKNLIENYVNKLLNSIKPYLHEFLNYPLHLNILSKLFLDNFNHYLQTGEFRENFDFVLLYETIIQTKIENTWSLYGGNIRRMYCIFKTHRSYYALMELFGKEDLNTLDLDRKLNEILPNIDASQFLQIDGIMIDNDSTIKFAHRIFAEYFAAEWLTENICCNNAKVLFKRMFQRHLTNLRMLFDQMLAKDCLLHHTVLSRQMQEIKKIIDSQELNHKDKGGRTFLHLLASWGTNLKETALEVVNLVPNNKLHDLCQERDFVLGYTPLDYALISENFYVLESLCEKLRFKQKCQVSADCFDLENLLINSTQLGNLHTVNWLTDSWR</sequence>
<gene>
    <name evidence="2" type="ORF">ILUMI_18720</name>
</gene>
<protein>
    <recommendedName>
        <fullName evidence="1">NACHT domain-containing protein</fullName>
    </recommendedName>
</protein>
<dbReference type="SUPFAM" id="SSF52540">
    <property type="entry name" value="P-loop containing nucleoside triphosphate hydrolases"/>
    <property type="match status" value="1"/>
</dbReference>
<feature type="domain" description="NACHT" evidence="1">
    <location>
        <begin position="578"/>
        <end position="699"/>
    </location>
</feature>
<evidence type="ECO:0000313" key="2">
    <source>
        <dbReference type="EMBL" id="KAF2887453.1"/>
    </source>
</evidence>
<proteinExistence type="predicted"/>
<keyword evidence="3" id="KW-1185">Reference proteome</keyword>
<dbReference type="EMBL" id="VTPC01083439">
    <property type="protein sequence ID" value="KAF2887453.1"/>
    <property type="molecule type" value="Genomic_DNA"/>
</dbReference>
<dbReference type="OrthoDB" id="8194444at2759"/>
<dbReference type="PANTHER" id="PTHR46312">
    <property type="entry name" value="NACHT DOMAIN-CONTAINING PROTEIN"/>
    <property type="match status" value="1"/>
</dbReference>
<dbReference type="Gene3D" id="3.40.50.300">
    <property type="entry name" value="P-loop containing nucleotide triphosphate hydrolases"/>
    <property type="match status" value="1"/>
</dbReference>
<evidence type="ECO:0000313" key="3">
    <source>
        <dbReference type="Proteomes" id="UP000801492"/>
    </source>
</evidence>